<dbReference type="InterPro" id="IPR022737">
    <property type="entry name" value="RapA_C"/>
</dbReference>
<evidence type="ECO:0000256" key="5">
    <source>
        <dbReference type="ARBA" id="ARBA00023015"/>
    </source>
</evidence>
<dbReference type="SMART" id="SM00487">
    <property type="entry name" value="DEXDc"/>
    <property type="match status" value="1"/>
</dbReference>
<dbReference type="Gene3D" id="2.30.30.140">
    <property type="match status" value="1"/>
</dbReference>
<dbReference type="Gene3D" id="3.30.360.80">
    <property type="match status" value="1"/>
</dbReference>
<dbReference type="GO" id="GO:0003677">
    <property type="term" value="F:DNA binding"/>
    <property type="evidence" value="ECO:0007669"/>
    <property type="project" value="UniProtKB-KW"/>
</dbReference>
<dbReference type="InterPro" id="IPR057342">
    <property type="entry name" value="DEXDc_RapA"/>
</dbReference>
<dbReference type="InterPro" id="IPR040766">
    <property type="entry name" value="Tudor_2_RapA"/>
</dbReference>
<dbReference type="GO" id="GO:0005524">
    <property type="term" value="F:ATP binding"/>
    <property type="evidence" value="ECO:0007669"/>
    <property type="project" value="UniProtKB-KW"/>
</dbReference>
<feature type="domain" description="Helicase ATP-binding" evidence="9">
    <location>
        <begin position="162"/>
        <end position="334"/>
    </location>
</feature>
<keyword evidence="12" id="KW-1185">Reference proteome</keyword>
<evidence type="ECO:0000256" key="3">
    <source>
        <dbReference type="ARBA" id="ARBA00022806"/>
    </source>
</evidence>
<evidence type="ECO:0000256" key="1">
    <source>
        <dbReference type="ARBA" id="ARBA00022741"/>
    </source>
</evidence>
<keyword evidence="1" id="KW-0547">Nucleotide-binding</keyword>
<dbReference type="Gene3D" id="2.30.30.930">
    <property type="match status" value="1"/>
</dbReference>
<dbReference type="InterPro" id="IPR014001">
    <property type="entry name" value="Helicase_ATP-bd"/>
</dbReference>
<keyword evidence="2" id="KW-0378">Hydrolase</keyword>
<dbReference type="Gene3D" id="3.40.50.300">
    <property type="entry name" value="P-loop containing nucleotide triphosphate hydrolases"/>
    <property type="match status" value="1"/>
</dbReference>
<dbReference type="Pfam" id="PF00271">
    <property type="entry name" value="Helicase_C"/>
    <property type="match status" value="1"/>
</dbReference>
<dbReference type="InterPro" id="IPR027417">
    <property type="entry name" value="P-loop_NTPase"/>
</dbReference>
<name>A0A975G6Y9_9BACT</name>
<evidence type="ECO:0000313" key="11">
    <source>
        <dbReference type="EMBL" id="QUE49925.1"/>
    </source>
</evidence>
<dbReference type="SUPFAM" id="SSF52540">
    <property type="entry name" value="P-loop containing nucleoside triphosphate hydrolases"/>
    <property type="match status" value="1"/>
</dbReference>
<feature type="domain" description="Helicase C-terminal" evidence="10">
    <location>
        <begin position="444"/>
        <end position="599"/>
    </location>
</feature>
<dbReference type="GO" id="GO:0006355">
    <property type="term" value="P:regulation of DNA-templated transcription"/>
    <property type="evidence" value="ECO:0007669"/>
    <property type="project" value="InterPro"/>
</dbReference>
<dbReference type="GO" id="GO:0004386">
    <property type="term" value="F:helicase activity"/>
    <property type="evidence" value="ECO:0007669"/>
    <property type="project" value="UniProtKB-KW"/>
</dbReference>
<dbReference type="InterPro" id="IPR049730">
    <property type="entry name" value="SNF2/RAD54-like_C"/>
</dbReference>
<dbReference type="Gene3D" id="6.10.140.1500">
    <property type="match status" value="1"/>
</dbReference>
<accession>A0A975G6Y9</accession>
<dbReference type="PROSITE" id="PS51194">
    <property type="entry name" value="HELICASE_CTER"/>
    <property type="match status" value="1"/>
</dbReference>
<dbReference type="Pfam" id="PF18337">
    <property type="entry name" value="Tudor_RapA"/>
    <property type="match status" value="1"/>
</dbReference>
<keyword evidence="5" id="KW-0805">Transcription regulation</keyword>
<keyword evidence="7" id="KW-0010">Activator</keyword>
<dbReference type="RefSeq" id="WP_211630014.1">
    <property type="nucleotide sequence ID" value="NZ_CP073100.1"/>
</dbReference>
<dbReference type="EMBL" id="CP073100">
    <property type="protein sequence ID" value="QUE49925.1"/>
    <property type="molecule type" value="Genomic_DNA"/>
</dbReference>
<evidence type="ECO:0000256" key="7">
    <source>
        <dbReference type="ARBA" id="ARBA00023159"/>
    </source>
</evidence>
<dbReference type="CDD" id="cd18011">
    <property type="entry name" value="DEXDc_RapA"/>
    <property type="match status" value="1"/>
</dbReference>
<dbReference type="KEGG" id="lamb:KBB96_13730"/>
<dbReference type="GO" id="GO:0016817">
    <property type="term" value="F:hydrolase activity, acting on acid anhydrides"/>
    <property type="evidence" value="ECO:0007669"/>
    <property type="project" value="InterPro"/>
</dbReference>
<dbReference type="InterPro" id="IPR001650">
    <property type="entry name" value="Helicase_C-like"/>
</dbReference>
<protein>
    <submittedName>
        <fullName evidence="11">DEAD/DEAH box helicase family protein</fullName>
    </submittedName>
</protein>
<dbReference type="InterPro" id="IPR040765">
    <property type="entry name" value="Tudor_1_RapA"/>
</dbReference>
<dbReference type="Pfam" id="PF00176">
    <property type="entry name" value="SNF2-rel_dom"/>
    <property type="match status" value="1"/>
</dbReference>
<evidence type="ECO:0000259" key="10">
    <source>
        <dbReference type="PROSITE" id="PS51194"/>
    </source>
</evidence>
<reference evidence="11" key="1">
    <citation type="submission" date="2021-04" db="EMBL/GenBank/DDBJ databases">
        <title>Luteolibacter sp. 32A isolated from the skin of an Anderson's salamander (Ambystoma andersonii).</title>
        <authorList>
            <person name="Spergser J."/>
            <person name="Busse H.-J."/>
        </authorList>
    </citation>
    <scope>NUCLEOTIDE SEQUENCE</scope>
    <source>
        <strain evidence="11">32A</strain>
    </source>
</reference>
<dbReference type="Proteomes" id="UP000676169">
    <property type="component" value="Chromosome"/>
</dbReference>
<keyword evidence="8" id="KW-0804">Transcription</keyword>
<dbReference type="InterPro" id="IPR000330">
    <property type="entry name" value="SNF2_N"/>
</dbReference>
<dbReference type="InterPro" id="IPR038718">
    <property type="entry name" value="SNF2-like_sf"/>
</dbReference>
<evidence type="ECO:0000259" key="9">
    <source>
        <dbReference type="PROSITE" id="PS51192"/>
    </source>
</evidence>
<dbReference type="PANTHER" id="PTHR45766">
    <property type="entry name" value="DNA ANNEALING HELICASE AND ENDONUCLEASE ZRANB3 FAMILY MEMBER"/>
    <property type="match status" value="1"/>
</dbReference>
<keyword evidence="6" id="KW-0238">DNA-binding</keyword>
<dbReference type="AlphaFoldDB" id="A0A975G6Y9"/>
<dbReference type="CDD" id="cd18793">
    <property type="entry name" value="SF2_C_SNF"/>
    <property type="match status" value="1"/>
</dbReference>
<organism evidence="11 12">
    <name type="scientific">Luteolibacter ambystomatis</name>
    <dbReference type="NCBI Taxonomy" id="2824561"/>
    <lineage>
        <taxon>Bacteria</taxon>
        <taxon>Pseudomonadati</taxon>
        <taxon>Verrucomicrobiota</taxon>
        <taxon>Verrucomicrobiia</taxon>
        <taxon>Verrucomicrobiales</taxon>
        <taxon>Verrucomicrobiaceae</taxon>
        <taxon>Luteolibacter</taxon>
    </lineage>
</organism>
<evidence type="ECO:0000256" key="8">
    <source>
        <dbReference type="ARBA" id="ARBA00023163"/>
    </source>
</evidence>
<keyword evidence="4" id="KW-0067">ATP-binding</keyword>
<evidence type="ECO:0000256" key="6">
    <source>
        <dbReference type="ARBA" id="ARBA00023125"/>
    </source>
</evidence>
<gene>
    <name evidence="11" type="ORF">KBB96_13730</name>
</gene>
<proteinExistence type="inferred from homology"/>
<evidence type="ECO:0000313" key="12">
    <source>
        <dbReference type="Proteomes" id="UP000676169"/>
    </source>
</evidence>
<dbReference type="Pfam" id="PF12137">
    <property type="entry name" value="RapA_C"/>
    <property type="match status" value="1"/>
</dbReference>
<dbReference type="Gene3D" id="3.40.50.10810">
    <property type="entry name" value="Tandem AAA-ATPase domain"/>
    <property type="match status" value="1"/>
</dbReference>
<dbReference type="InterPro" id="IPR023949">
    <property type="entry name" value="Helicase_RapA"/>
</dbReference>
<dbReference type="PANTHER" id="PTHR45766:SF6">
    <property type="entry name" value="SWI_SNF-RELATED MATRIX-ASSOCIATED ACTIN-DEPENDENT REGULATOR OF CHROMATIN SUBFAMILY A-LIKE PROTEIN 1"/>
    <property type="match status" value="1"/>
</dbReference>
<evidence type="ECO:0000256" key="2">
    <source>
        <dbReference type="ARBA" id="ARBA00022801"/>
    </source>
</evidence>
<dbReference type="HAMAP" id="MF_01821">
    <property type="entry name" value="Helicase_RapA"/>
    <property type="match status" value="1"/>
</dbReference>
<keyword evidence="3 11" id="KW-0347">Helicase</keyword>
<dbReference type="SMART" id="SM00490">
    <property type="entry name" value="HELICc"/>
    <property type="match status" value="1"/>
</dbReference>
<sequence length="920" mass="102569">MVAVENAWVRGQRWASDSEPELGLGIILSGADGRVEIVFPAAGEQRCYALDSAPLRRVRFLPGDRIKTHTGAEMTVERVREENGLRIHETEAGDVPEAELCDSISFSKPEERLFGGKLDDVAAFDLRGEALRRRADMRRSPVRGLAGARMDLIPHQLFIADEVANRPVPRVLLADEVGLGKTIEACLIIHRLLLTGRASRVLVLVPEPLVHQWFVELHRRFQLSFEIFDESRCEAIEEGDPEGNPFLDSQWVLASIDFLANDERRTGQAREAGWDVLVVDEAHHLEWSPEEPGAAYEMVRSLAAETEGLLLLTATPQQLGPEGHFARLQLLDPERYSDLARFEKESAHYEEIADIVERIDAGEDIGASLDLLVAGRKRLEQSLARFRSGVDGAREKLVSDLLDGFGMGRVMFRNTRAHLGGFPGREPNLVKLKGKEGFVAAVNWVCKLLKELGDEKVLIIANTVELASAVMEAIQEESGVKGALFHEELTLLQRDRNAAYFAEPDGARILVCSEIGSEGRNFQFARHLVLFDVPEDIDVLEQRIGRLDRIGQKGIIRIHVPYIAGMEEALVRWMDEGLDAFRHSVAGGAEIQWQVQDELNRALDGGKPAAVKKLLARTAEVRAEVSERLARGQDRLLERSSHRPAKSAALVEGIQGWDADKEFEDFVIRLFEHSGVDIEELDPRRYFLKPGNLKSDAFPALPDDGITITFDRRRALGHEHEAFMTWDHPMVRGALDLMLGTADGNACFALWETGGDKRMLLEAWVVVEAIAPAKLHVERFLPQTPVRIMVDHLGNVLTDDATVAAAKLRRSESKGLLKNESVKRKVLPAMLTKIRDMAVEQSRPIIQAAQESMFLELSAEISRLKDLASVNDHVRPEEIAALELRKAELAKAISAARPRIDAVRLIWKAPAAPKKEKTVE</sequence>
<dbReference type="PROSITE" id="PS51192">
    <property type="entry name" value="HELICASE_ATP_BIND_1"/>
    <property type="match status" value="1"/>
</dbReference>
<dbReference type="Pfam" id="PF18339">
    <property type="entry name" value="Tudor_1_RapA"/>
    <property type="match status" value="1"/>
</dbReference>
<evidence type="ECO:0000256" key="4">
    <source>
        <dbReference type="ARBA" id="ARBA00022840"/>
    </source>
</evidence>